<feature type="domain" description="Cytochrome C biogenesis protein transmembrane" evidence="7">
    <location>
        <begin position="15"/>
        <end position="230"/>
    </location>
</feature>
<keyword evidence="9" id="KW-1185">Reference proteome</keyword>
<dbReference type="InterPro" id="IPR051790">
    <property type="entry name" value="Cytochrome_c-biogenesis_DsbD"/>
</dbReference>
<evidence type="ECO:0000256" key="4">
    <source>
        <dbReference type="ARBA" id="ARBA00022989"/>
    </source>
</evidence>
<reference evidence="9" key="1">
    <citation type="journal article" date="2019" name="Int. J. Syst. Evol. Microbiol.">
        <title>The Global Catalogue of Microorganisms (GCM) 10K type strain sequencing project: providing services to taxonomists for standard genome sequencing and annotation.</title>
        <authorList>
            <consortium name="The Broad Institute Genomics Platform"/>
            <consortium name="The Broad Institute Genome Sequencing Center for Infectious Disease"/>
            <person name="Wu L."/>
            <person name="Ma J."/>
        </authorList>
    </citation>
    <scope>NUCLEOTIDE SEQUENCE [LARGE SCALE GENOMIC DNA]</scope>
    <source>
        <strain evidence="9">JCM 16949</strain>
    </source>
</reference>
<comment type="subcellular location">
    <subcellularLocation>
        <location evidence="1">Membrane</location>
        <topology evidence="1">Multi-pass membrane protein</topology>
    </subcellularLocation>
</comment>
<keyword evidence="3 6" id="KW-0812">Transmembrane</keyword>
<feature type="transmembrane region" description="Helical" evidence="6">
    <location>
        <begin position="212"/>
        <end position="233"/>
    </location>
</feature>
<gene>
    <name evidence="8" type="ORF">GCM10022239_00040</name>
</gene>
<evidence type="ECO:0000256" key="5">
    <source>
        <dbReference type="ARBA" id="ARBA00023136"/>
    </source>
</evidence>
<evidence type="ECO:0000256" key="3">
    <source>
        <dbReference type="ARBA" id="ARBA00022692"/>
    </source>
</evidence>
<organism evidence="8 9">
    <name type="scientific">Leifsonella bigeumensis</name>
    <dbReference type="NCBI Taxonomy" id="433643"/>
    <lineage>
        <taxon>Bacteria</taxon>
        <taxon>Bacillati</taxon>
        <taxon>Actinomycetota</taxon>
        <taxon>Actinomycetes</taxon>
        <taxon>Micrococcales</taxon>
        <taxon>Microbacteriaceae</taxon>
        <taxon>Leifsonella</taxon>
    </lineage>
</organism>
<dbReference type="PANTHER" id="PTHR31272">
    <property type="entry name" value="CYTOCHROME C-TYPE BIOGENESIS PROTEIN HI_1454-RELATED"/>
    <property type="match status" value="1"/>
</dbReference>
<evidence type="ECO:0000256" key="6">
    <source>
        <dbReference type="SAM" id="Phobius"/>
    </source>
</evidence>
<evidence type="ECO:0000313" key="9">
    <source>
        <dbReference type="Proteomes" id="UP001501004"/>
    </source>
</evidence>
<protein>
    <submittedName>
        <fullName evidence="8">Cytochrome c biogenesis protein CcdA</fullName>
    </submittedName>
</protein>
<dbReference type="Pfam" id="PF02683">
    <property type="entry name" value="DsbD_TM"/>
    <property type="match status" value="1"/>
</dbReference>
<evidence type="ECO:0000256" key="2">
    <source>
        <dbReference type="ARBA" id="ARBA00006143"/>
    </source>
</evidence>
<dbReference type="Proteomes" id="UP001501004">
    <property type="component" value="Unassembled WGS sequence"/>
</dbReference>
<accession>A0ABP7EXH6</accession>
<dbReference type="EMBL" id="BAABAE010000001">
    <property type="protein sequence ID" value="GAA3727249.1"/>
    <property type="molecule type" value="Genomic_DNA"/>
</dbReference>
<feature type="transmembrane region" description="Helical" evidence="6">
    <location>
        <begin position="141"/>
        <end position="166"/>
    </location>
</feature>
<keyword evidence="5 6" id="KW-0472">Membrane</keyword>
<dbReference type="InterPro" id="IPR003834">
    <property type="entry name" value="Cyt_c_assmbl_TM_dom"/>
</dbReference>
<proteinExistence type="inferred from homology"/>
<feature type="transmembrane region" description="Helical" evidence="6">
    <location>
        <begin position="99"/>
        <end position="121"/>
    </location>
</feature>
<comment type="caution">
    <text evidence="8">The sequence shown here is derived from an EMBL/GenBank/DDBJ whole genome shotgun (WGS) entry which is preliminary data.</text>
</comment>
<feature type="transmembrane region" description="Helical" evidence="6">
    <location>
        <begin position="20"/>
        <end position="44"/>
    </location>
</feature>
<comment type="similarity">
    <text evidence="2">Belongs to the DsbD family.</text>
</comment>
<evidence type="ECO:0000259" key="7">
    <source>
        <dbReference type="Pfam" id="PF02683"/>
    </source>
</evidence>
<feature type="transmembrane region" description="Helical" evidence="6">
    <location>
        <begin position="178"/>
        <end position="200"/>
    </location>
</feature>
<sequence length="251" mass="25949">MINPIGELVLSGNLLLAVPIALLAGLISFVSPCILPLVPGYLGFVGGFTGSGEGATDRSNRNRLLLGVLLFVVGFSLVFVTFGLVFGVAGLLLKQWLDLITRIAGVIIIVMGLVFIGQFTFLQRTIKPRWRIATGLAGAPFLGVVFGLGWAPCIGPTLAAVLALSLDGGSPARGALLGAVYCLGLGIPFLLVALGFGWVSGSVAWLKRNIRVVNIVGGVMLVAIGLLMVTGLWQAIVSSLGAVIGAFVTPL</sequence>
<evidence type="ECO:0000256" key="1">
    <source>
        <dbReference type="ARBA" id="ARBA00004141"/>
    </source>
</evidence>
<evidence type="ECO:0000313" key="8">
    <source>
        <dbReference type="EMBL" id="GAA3727249.1"/>
    </source>
</evidence>
<keyword evidence="4 6" id="KW-1133">Transmembrane helix</keyword>
<dbReference type="PANTHER" id="PTHR31272:SF4">
    <property type="entry name" value="CYTOCHROME C-TYPE BIOGENESIS PROTEIN HI_1454-RELATED"/>
    <property type="match status" value="1"/>
</dbReference>
<name>A0ABP7EXH6_9MICO</name>
<feature type="transmembrane region" description="Helical" evidence="6">
    <location>
        <begin position="64"/>
        <end position="93"/>
    </location>
</feature>